<dbReference type="RefSeq" id="WP_230301219.1">
    <property type="nucleotide sequence ID" value="NZ_CAKKMG010000011.1"/>
</dbReference>
<comment type="caution">
    <text evidence="2">The sequence shown here is derived from an EMBL/GenBank/DDBJ whole genome shotgun (WGS) entry which is preliminary data.</text>
</comment>
<evidence type="ECO:0000313" key="2">
    <source>
        <dbReference type="EMBL" id="CAH0174832.1"/>
    </source>
</evidence>
<dbReference type="Pfam" id="PF13472">
    <property type="entry name" value="Lipase_GDSL_2"/>
    <property type="match status" value="1"/>
</dbReference>
<dbReference type="Proteomes" id="UP000789326">
    <property type="component" value="Unassembled WGS sequence"/>
</dbReference>
<proteinExistence type="predicted"/>
<dbReference type="InterPro" id="IPR036514">
    <property type="entry name" value="SGNH_hydro_sf"/>
</dbReference>
<protein>
    <recommendedName>
        <fullName evidence="1">SGNH hydrolase-type esterase domain-containing protein</fullName>
    </recommendedName>
</protein>
<reference evidence="2" key="1">
    <citation type="submission" date="2021-11" db="EMBL/GenBank/DDBJ databases">
        <authorList>
            <person name="Bulgarelli D."/>
        </authorList>
    </citation>
    <scope>NUCLEOTIDE SEQUENCE</scope>
    <source>
        <strain evidence="2">Bi133</strain>
    </source>
</reference>
<dbReference type="InterPro" id="IPR013830">
    <property type="entry name" value="SGNH_hydro"/>
</dbReference>
<dbReference type="Gene3D" id="3.40.50.1110">
    <property type="entry name" value="SGNH hydrolase"/>
    <property type="match status" value="1"/>
</dbReference>
<dbReference type="CDD" id="cd00229">
    <property type="entry name" value="SGNH_hydrolase"/>
    <property type="match status" value="1"/>
</dbReference>
<gene>
    <name evidence="2" type="ORF">SRABI133_01275</name>
</gene>
<evidence type="ECO:0000313" key="3">
    <source>
        <dbReference type="Proteomes" id="UP000789326"/>
    </source>
</evidence>
<feature type="domain" description="SGNH hydrolase-type esterase" evidence="1">
    <location>
        <begin position="7"/>
        <end position="128"/>
    </location>
</feature>
<accession>A0A9W4PB66</accession>
<evidence type="ECO:0000259" key="1">
    <source>
        <dbReference type="Pfam" id="PF13472"/>
    </source>
</evidence>
<dbReference type="SUPFAM" id="SSF52266">
    <property type="entry name" value="SGNH hydrolase"/>
    <property type="match status" value="1"/>
</dbReference>
<name>A0A9W4PB66_9BACI</name>
<dbReference type="AlphaFoldDB" id="A0A9W4PB66"/>
<organism evidence="2 3">
    <name type="scientific">Peribacillus simplex</name>
    <dbReference type="NCBI Taxonomy" id="1478"/>
    <lineage>
        <taxon>Bacteria</taxon>
        <taxon>Bacillati</taxon>
        <taxon>Bacillota</taxon>
        <taxon>Bacilli</taxon>
        <taxon>Bacillales</taxon>
        <taxon>Bacillaceae</taxon>
        <taxon>Peribacillus</taxon>
    </lineage>
</organism>
<dbReference type="EMBL" id="CAKKMG010000011">
    <property type="protein sequence ID" value="CAH0174832.1"/>
    <property type="molecule type" value="Genomic_DNA"/>
</dbReference>
<sequence length="141" mass="16707">MLKGKKIEEVIQDDPDLVIFENSLINNLYQSVSLEQTKKYLESVMTKLQKELPNAKIPIISPNPNGKMENSLRLNYLDYIQASEQVIKTNKWAYMNSKEEIEKKLKKKNMRWADILTNDSIHPNDQGHYIWFEVIKEYFKK</sequence>